<reference evidence="3" key="1">
    <citation type="journal article" date="2019" name="Int. J. Syst. Evol. Microbiol.">
        <title>The Global Catalogue of Microorganisms (GCM) 10K type strain sequencing project: providing services to taxonomists for standard genome sequencing and annotation.</title>
        <authorList>
            <consortium name="The Broad Institute Genomics Platform"/>
            <consortium name="The Broad Institute Genome Sequencing Center for Infectious Disease"/>
            <person name="Wu L."/>
            <person name="Ma J."/>
        </authorList>
    </citation>
    <scope>NUCLEOTIDE SEQUENCE [LARGE SCALE GENOMIC DNA]</scope>
    <source>
        <strain evidence="3">CGMCC 4.7132</strain>
    </source>
</reference>
<sequence length="350" mass="39626">MGDELFEEKRRGRVKCVVWDLDHTLWDGVLLEDGTVTVRQEVADAIHALDGLGILHSIASKNEHEAAWEQLEKAGLADFFLHPQIGWNAKSHSVRRIAKKLNIGLDAIAFVDDQEFERAEVAAACPQVVCVDPADLAEALRTPEFRPRFVTDESRLRREMYLGQISRDDEEERFVGTSEEFLAQLKLVVRIETAARDDLQRAEELTVRTNQLNSTGRTYSYDDLDKLRTSGDHLLYVVTLDDRFGSYGKIGLVLVETSEKIWRLRLLLMSCRVMSRGVGTIVLNHLLRQARDAGVELHADLVETGRNRMMQIAYAFAGFREIDRDDRQVTLRADLEAIPPLPSTVTLLTG</sequence>
<feature type="domain" description="N-acetyltransferase" evidence="1">
    <location>
        <begin position="189"/>
        <end position="342"/>
    </location>
</feature>
<evidence type="ECO:0000259" key="1">
    <source>
        <dbReference type="PROSITE" id="PS51186"/>
    </source>
</evidence>
<keyword evidence="3" id="KW-1185">Reference proteome</keyword>
<dbReference type="Proteomes" id="UP001596004">
    <property type="component" value="Unassembled WGS sequence"/>
</dbReference>
<name>A0ABV9CQU2_9ACTN</name>
<evidence type="ECO:0000313" key="3">
    <source>
        <dbReference type="Proteomes" id="UP001596004"/>
    </source>
</evidence>
<comment type="caution">
    <text evidence="2">The sequence shown here is derived from an EMBL/GenBank/DDBJ whole genome shotgun (WGS) entry which is preliminary data.</text>
</comment>
<dbReference type="InterPro" id="IPR023214">
    <property type="entry name" value="HAD_sf"/>
</dbReference>
<dbReference type="RefSeq" id="WP_380847784.1">
    <property type="nucleotide sequence ID" value="NZ_JBHSFP010000030.1"/>
</dbReference>
<organism evidence="2 3">
    <name type="scientific">Sphaerisporangium dianthi</name>
    <dbReference type="NCBI Taxonomy" id="1436120"/>
    <lineage>
        <taxon>Bacteria</taxon>
        <taxon>Bacillati</taxon>
        <taxon>Actinomycetota</taxon>
        <taxon>Actinomycetes</taxon>
        <taxon>Streptosporangiales</taxon>
        <taxon>Streptosporangiaceae</taxon>
        <taxon>Sphaerisporangium</taxon>
    </lineage>
</organism>
<dbReference type="Gene3D" id="3.40.630.30">
    <property type="match status" value="1"/>
</dbReference>
<dbReference type="SUPFAM" id="SSF56784">
    <property type="entry name" value="HAD-like"/>
    <property type="match status" value="1"/>
</dbReference>
<dbReference type="SUPFAM" id="SSF55729">
    <property type="entry name" value="Acyl-CoA N-acyltransferases (Nat)"/>
    <property type="match status" value="1"/>
</dbReference>
<dbReference type="InterPro" id="IPR010037">
    <property type="entry name" value="FkbH_domain"/>
</dbReference>
<dbReference type="PROSITE" id="PS51186">
    <property type="entry name" value="GNAT"/>
    <property type="match status" value="1"/>
</dbReference>
<dbReference type="InterPro" id="IPR010033">
    <property type="entry name" value="HAD_SF_ppase_IIIC"/>
</dbReference>
<evidence type="ECO:0000313" key="2">
    <source>
        <dbReference type="EMBL" id="MFC4535368.1"/>
    </source>
</evidence>
<dbReference type="EMBL" id="JBHSFP010000030">
    <property type="protein sequence ID" value="MFC4535368.1"/>
    <property type="molecule type" value="Genomic_DNA"/>
</dbReference>
<dbReference type="NCBIfam" id="TIGR01681">
    <property type="entry name" value="HAD-SF-IIIC"/>
    <property type="match status" value="1"/>
</dbReference>
<proteinExistence type="predicted"/>
<dbReference type="InterPro" id="IPR016181">
    <property type="entry name" value="Acyl_CoA_acyltransferase"/>
</dbReference>
<dbReference type="InterPro" id="IPR000182">
    <property type="entry name" value="GNAT_dom"/>
</dbReference>
<dbReference type="NCBIfam" id="TIGR01686">
    <property type="entry name" value="FkbH"/>
    <property type="match status" value="1"/>
</dbReference>
<gene>
    <name evidence="2" type="ORF">ACFO60_31785</name>
</gene>
<dbReference type="InterPro" id="IPR036412">
    <property type="entry name" value="HAD-like_sf"/>
</dbReference>
<protein>
    <submittedName>
        <fullName evidence="2">HAD-IIIC family phosphatase</fullName>
    </submittedName>
</protein>
<dbReference type="Gene3D" id="3.40.50.1000">
    <property type="entry name" value="HAD superfamily/HAD-like"/>
    <property type="match status" value="1"/>
</dbReference>
<accession>A0ABV9CQU2</accession>